<sequence>MWFPALNINTGAFQETSSTGTFRDIPTGTFRSIIPTVKYLQEYYPSQVPSGAHPHTGTFRSIIPTELLLLDNKGEYEVEADFGYVKADTTQGSTITSQGRRG</sequence>
<dbReference type="AlphaFoldDB" id="A0A8J5NDD6"/>
<dbReference type="Proteomes" id="UP000747542">
    <property type="component" value="Unassembled WGS sequence"/>
</dbReference>
<dbReference type="EMBL" id="JAHLQT010002051">
    <property type="protein sequence ID" value="KAG7177499.1"/>
    <property type="molecule type" value="Genomic_DNA"/>
</dbReference>
<name>A0A8J5NDD6_HOMAM</name>
<comment type="caution">
    <text evidence="1">The sequence shown here is derived from an EMBL/GenBank/DDBJ whole genome shotgun (WGS) entry which is preliminary data.</text>
</comment>
<accession>A0A8J5NDD6</accession>
<protein>
    <submittedName>
        <fullName evidence="1">Uncharacterized protein</fullName>
    </submittedName>
</protein>
<keyword evidence="2" id="KW-1185">Reference proteome</keyword>
<proteinExistence type="predicted"/>
<gene>
    <name evidence="1" type="ORF">Hamer_G024930</name>
</gene>
<evidence type="ECO:0000313" key="2">
    <source>
        <dbReference type="Proteomes" id="UP000747542"/>
    </source>
</evidence>
<organism evidence="1 2">
    <name type="scientific">Homarus americanus</name>
    <name type="common">American lobster</name>
    <dbReference type="NCBI Taxonomy" id="6706"/>
    <lineage>
        <taxon>Eukaryota</taxon>
        <taxon>Metazoa</taxon>
        <taxon>Ecdysozoa</taxon>
        <taxon>Arthropoda</taxon>
        <taxon>Crustacea</taxon>
        <taxon>Multicrustacea</taxon>
        <taxon>Malacostraca</taxon>
        <taxon>Eumalacostraca</taxon>
        <taxon>Eucarida</taxon>
        <taxon>Decapoda</taxon>
        <taxon>Pleocyemata</taxon>
        <taxon>Astacidea</taxon>
        <taxon>Nephropoidea</taxon>
        <taxon>Nephropidae</taxon>
        <taxon>Homarus</taxon>
    </lineage>
</organism>
<reference evidence="1" key="1">
    <citation type="journal article" date="2021" name="Sci. Adv.">
        <title>The American lobster genome reveals insights on longevity, neural, and immune adaptations.</title>
        <authorList>
            <person name="Polinski J.M."/>
            <person name="Zimin A.V."/>
            <person name="Clark K.F."/>
            <person name="Kohn A.B."/>
            <person name="Sadowski N."/>
            <person name="Timp W."/>
            <person name="Ptitsyn A."/>
            <person name="Khanna P."/>
            <person name="Romanova D.Y."/>
            <person name="Williams P."/>
            <person name="Greenwood S.J."/>
            <person name="Moroz L.L."/>
            <person name="Walt D.R."/>
            <person name="Bodnar A.G."/>
        </authorList>
    </citation>
    <scope>NUCLEOTIDE SEQUENCE</scope>
    <source>
        <strain evidence="1">GMGI-L3</strain>
    </source>
</reference>
<evidence type="ECO:0000313" key="1">
    <source>
        <dbReference type="EMBL" id="KAG7177499.1"/>
    </source>
</evidence>